<protein>
    <recommendedName>
        <fullName evidence="1">Rhamnogalacturonase A/B/Epimerase-like pectate lyase domain-containing protein</fullName>
    </recommendedName>
</protein>
<evidence type="ECO:0000313" key="2">
    <source>
        <dbReference type="EMBL" id="AWK87642.1"/>
    </source>
</evidence>
<dbReference type="EMBL" id="CP029353">
    <property type="protein sequence ID" value="AWK87642.1"/>
    <property type="molecule type" value="Genomic_DNA"/>
</dbReference>
<accession>A0A2S2CT14</accession>
<dbReference type="InterPro" id="IPR012334">
    <property type="entry name" value="Pectin_lyas_fold"/>
</dbReference>
<dbReference type="OrthoDB" id="5461292at2"/>
<keyword evidence="3" id="KW-1185">Reference proteome</keyword>
<proteinExistence type="predicted"/>
<name>A0A2S2CT14_9PROT</name>
<organism evidence="2 3">
    <name type="scientific">Azospirillum thermophilum</name>
    <dbReference type="NCBI Taxonomy" id="2202148"/>
    <lineage>
        <taxon>Bacteria</taxon>
        <taxon>Pseudomonadati</taxon>
        <taxon>Pseudomonadota</taxon>
        <taxon>Alphaproteobacteria</taxon>
        <taxon>Rhodospirillales</taxon>
        <taxon>Azospirillaceae</taxon>
        <taxon>Azospirillum</taxon>
    </lineage>
</organism>
<dbReference type="Gene3D" id="2.160.20.10">
    <property type="entry name" value="Single-stranded right-handed beta-helix, Pectin lyase-like"/>
    <property type="match status" value="1"/>
</dbReference>
<sequence length="680" mass="70975">MTQPFTGPIQVPRGSPRVQYIADGGQTLFSFPFPIFAAEDLQVFLGAARVTTGFAVSGAGTTAGGAVAFDAAPPDGTTVTLRRRLPIERTSDFLDSGPLQAAALNGEFDRLTAGLQQVAGDQELMLRYADTDLPASPLLPGRADRAGKLLAFDGAGNPTARPPVDEEALSTFLPPGAGAVRRPVREKLADIVSVRDFGAVGDGLADDTLAIQAALTSATAVHVPPGRYRIANTLTVGHGKTLRGAGQGSVIVGASHGFDLIHLPDGYATVAGLRLERGRAGVRLFGRDGPCVQNALVDLTLWEPLYGLVLDGYADPNLPCYWNNIARVLVARPAVHGVWLTRSGEGDTPNANRFHCVRVYSLSAPISGSGFFVEQGKYNNAFVDCEANLSTMAEACFRVGANTDKTLIVNFYAESLGGVPNLQIDEGSVETAVLNLFSASAGPAIHDRSGGAFTAFNAGYPEKNRLRSTRISELTVEGLRFDTEYVEPPSGGTVALDLTSSVYLVSAYGGAVEAVLPPAGRANGHWVTIKKTDASANLVTIRETDGPGPDGRMVTLANRFDFATLVSNGAAWWVVGGNALPGNAHFHDAPGLFEPALNQTLYLVSAFGGAVEVRLPPPAAGNAVGRTVTIKKSDVGGLPVTVTQQGGGGPDGQPVALASRGEAVTVMSNGAGWHILGRYP</sequence>
<dbReference type="InterPro" id="IPR024535">
    <property type="entry name" value="RHGA/B-epi-like_pectate_lyase"/>
</dbReference>
<dbReference type="InterPro" id="IPR011050">
    <property type="entry name" value="Pectin_lyase_fold/virulence"/>
</dbReference>
<dbReference type="SUPFAM" id="SSF51126">
    <property type="entry name" value="Pectin lyase-like"/>
    <property type="match status" value="1"/>
</dbReference>
<gene>
    <name evidence="2" type="ORF">DEW08_16750</name>
</gene>
<feature type="domain" description="Rhamnogalacturonase A/B/Epimerase-like pectate lyase" evidence="1">
    <location>
        <begin position="191"/>
        <end position="267"/>
    </location>
</feature>
<dbReference type="AlphaFoldDB" id="A0A2S2CT14"/>
<dbReference type="RefSeq" id="WP_109329012.1">
    <property type="nucleotide sequence ID" value="NZ_CP029353.1"/>
</dbReference>
<dbReference type="Pfam" id="PF12708">
    <property type="entry name" value="Pect-lyase_RHGA_epim"/>
    <property type="match status" value="1"/>
</dbReference>
<evidence type="ECO:0000259" key="1">
    <source>
        <dbReference type="Pfam" id="PF12708"/>
    </source>
</evidence>
<dbReference type="KEGG" id="azz:DEW08_16750"/>
<evidence type="ECO:0000313" key="3">
    <source>
        <dbReference type="Proteomes" id="UP000245629"/>
    </source>
</evidence>
<dbReference type="Proteomes" id="UP000245629">
    <property type="component" value="Chromosome 2"/>
</dbReference>
<reference evidence="3" key="1">
    <citation type="submission" date="2018-05" db="EMBL/GenBank/DDBJ databases">
        <title>Azospirillum thermophila sp. nov., a novel isolated from hot spring.</title>
        <authorList>
            <person name="Zhao Z."/>
        </authorList>
    </citation>
    <scope>NUCLEOTIDE SEQUENCE [LARGE SCALE GENOMIC DNA]</scope>
    <source>
        <strain evidence="3">CFH 70021</strain>
    </source>
</reference>